<dbReference type="Pfam" id="PF12770">
    <property type="entry name" value="CHAT"/>
    <property type="match status" value="1"/>
</dbReference>
<protein>
    <recommendedName>
        <fullName evidence="2">CHAT domain-containing protein</fullName>
    </recommendedName>
</protein>
<evidence type="ECO:0000259" key="2">
    <source>
        <dbReference type="Pfam" id="PF12770"/>
    </source>
</evidence>
<dbReference type="InterPro" id="IPR024983">
    <property type="entry name" value="CHAT_dom"/>
</dbReference>
<feature type="domain" description="CHAT" evidence="2">
    <location>
        <begin position="1248"/>
        <end position="1532"/>
    </location>
</feature>
<keyword evidence="4" id="KW-1185">Reference proteome</keyword>
<feature type="region of interest" description="Disordered" evidence="1">
    <location>
        <begin position="1112"/>
        <end position="1142"/>
    </location>
</feature>
<feature type="compositionally biased region" description="Basic and acidic residues" evidence="1">
    <location>
        <begin position="1129"/>
        <end position="1142"/>
    </location>
</feature>
<reference evidence="4" key="1">
    <citation type="journal article" date="2019" name="Int. J. Syst. Evol. Microbiol.">
        <title>The Global Catalogue of Microorganisms (GCM) 10K type strain sequencing project: providing services to taxonomists for standard genome sequencing and annotation.</title>
        <authorList>
            <consortium name="The Broad Institute Genomics Platform"/>
            <consortium name="The Broad Institute Genome Sequencing Center for Infectious Disease"/>
            <person name="Wu L."/>
            <person name="Ma J."/>
        </authorList>
    </citation>
    <scope>NUCLEOTIDE SEQUENCE [LARGE SCALE GENOMIC DNA]</scope>
    <source>
        <strain evidence="4">JCM 16001</strain>
    </source>
</reference>
<dbReference type="InterPro" id="IPR011990">
    <property type="entry name" value="TPR-like_helical_dom_sf"/>
</dbReference>
<name>A0ABP4SK67_9ACTN</name>
<organism evidence="3 4">
    <name type="scientific">Glycomyces endophyticus</name>
    <dbReference type="NCBI Taxonomy" id="480996"/>
    <lineage>
        <taxon>Bacteria</taxon>
        <taxon>Bacillati</taxon>
        <taxon>Actinomycetota</taxon>
        <taxon>Actinomycetes</taxon>
        <taxon>Glycomycetales</taxon>
        <taxon>Glycomycetaceae</taxon>
        <taxon>Glycomyces</taxon>
    </lineage>
</organism>
<dbReference type="Proteomes" id="UP001499851">
    <property type="component" value="Unassembled WGS sequence"/>
</dbReference>
<feature type="compositionally biased region" description="Acidic residues" evidence="1">
    <location>
        <begin position="1112"/>
        <end position="1121"/>
    </location>
</feature>
<gene>
    <name evidence="3" type="ORF">GCM10009830_20660</name>
</gene>
<proteinExistence type="predicted"/>
<evidence type="ECO:0000313" key="4">
    <source>
        <dbReference type="Proteomes" id="UP001499851"/>
    </source>
</evidence>
<dbReference type="EMBL" id="BAAAQF010000006">
    <property type="protein sequence ID" value="GAA1674161.1"/>
    <property type="molecule type" value="Genomic_DNA"/>
</dbReference>
<sequence>MLRAVTTPPQHPGPTDIDWDRVDQLASRLERRIESMVERADTAAVLDPAAIGEVEELGPMLLHSIEQPDSAEPMLYLLDSRIVALIADLYYLRCAATKVETPQTLFEVQRAVALYALIAQHLPEQVPEDVRPIVAAAPPPPSRDVYSLGIRSIERFERWTATGDRTALEESIALVREILGVTPATHIGRPTLLANLSGALRDHRVFTGSAQELDEAVLLGRAALHQSTPDHPDRLVMLSNLCSALTLRHLERGRRADLDEAAALGTACLTAGSRPHPMIAFSAALALLARYNADAVPDDLDLALSALRDGVARSEPGTVAMALCRSHLGVALLYRHRRDRDPADLAAAEREAAAALEDLPTGHPEHLRLRSNLSAVTTAASSGAEPADRLDAAVAAAEADLASTDTTGPRHDLAVFQLGTALRTRYKRLGSPADADRAETLGAIALAETKAVAFHIGWRDLLADVKTEQAQRSGERSDFDAAVASARAALESAFGDEQQRGVALARLGHVLDRRHALFASPQDGEEAVRSLELARERLDGRHRDALLMCLRALRSAHRNRALRTLRLDHLDEAIDAARAAHAVDPDASSSADAALRIGELFLIRFRSSAEGVDLDRSLASLRDAAALPGGDGFDVRFELATALMVAFEWHGRPDFLREAIDLLEALHAHSGLSDVERARLSSRHSFTLVVQSETARSADGARRSVDLARQALALTPPGHPFREPHLNNLGLALAAQYRHSGSAAVLDEAIRTAREARDIADPADPVQVSRGAGNLGTVLRLRWGQMHSAADLAEAIDLHREAAVAAPQTARHRVNLSIALAERFSLSEAQSDIDEAVDAAREGRALTPSDAPQRIRSQIALAAALRIRNSSPHRRHGDTDEAVAILSEAVRDTPEGHPSLAIVHSNLSVAFSTRSIEDPVHPRDASRAVKAAEQALRMLPADHPERARTLGNLGTALLGRARAWNADKSLDRGIACFREATRTPSAPAQTRFRIAGAWSRLALELARSGRLGWDQALEAHQAVIAELPNIAWRGLDREARLSSLGRISGLSSDAAAVALNAGEPETALRLLELGRGLLLADAIDARDDLADLRERRPDLAARIRDLRALLDAEPDPGDFGDSDPSPGDQARRGRAEAERRRGLTHDLDDLVRQVRALPGLEDFQRPPSIERLQAAAAGGPVVVVNTSALRCDAIIVTRDRILPVPLRDLHLAGPEGIEARSDALLPALERIGRSIAETWTAQIRMADTLAWLWRTIAEPVLGSLEPSTCAGGDRPSRMWWCPTGLLTLLPLHAAGRYGPEDGPDENLHSRFVCSYTSTVRALAAMRGHEVEPGAKDRLLAIAQPATPGLSPLPRAQDEIANLAGRATSMTRLDGPAALRAEVLTALPHHSMLHFAGHGSQQWSDLGGGALYTHDHQDAGPLTAADIARLRLRRARLAYLSACETARGTAELPDEALHLSGALQIAGFTHVVAAQWKVQDQDALDISDGFYAGLGTREGLDPDRAARALHQAVANLRAQSPEPIWWAAYVHTGP</sequence>
<accession>A0ABP4SK67</accession>
<evidence type="ECO:0000256" key="1">
    <source>
        <dbReference type="SAM" id="MobiDB-lite"/>
    </source>
</evidence>
<dbReference type="Gene3D" id="1.25.40.10">
    <property type="entry name" value="Tetratricopeptide repeat domain"/>
    <property type="match status" value="3"/>
</dbReference>
<comment type="caution">
    <text evidence="3">The sequence shown here is derived from an EMBL/GenBank/DDBJ whole genome shotgun (WGS) entry which is preliminary data.</text>
</comment>
<dbReference type="SUPFAM" id="SSF48452">
    <property type="entry name" value="TPR-like"/>
    <property type="match status" value="2"/>
</dbReference>
<evidence type="ECO:0000313" key="3">
    <source>
        <dbReference type="EMBL" id="GAA1674161.1"/>
    </source>
</evidence>